<evidence type="ECO:0000313" key="2">
    <source>
        <dbReference type="Proteomes" id="UP000306631"/>
    </source>
</evidence>
<dbReference type="EMBL" id="SRYW01000008">
    <property type="protein sequence ID" value="TGY33825.1"/>
    <property type="molecule type" value="Genomic_DNA"/>
</dbReference>
<gene>
    <name evidence="1" type="ORF">E5352_10615</name>
</gene>
<dbReference type="Proteomes" id="UP000306631">
    <property type="component" value="Unassembled WGS sequence"/>
</dbReference>
<accession>A0A4S2CYU0</accession>
<reference evidence="1 2" key="1">
    <citation type="submission" date="2019-04" db="EMBL/GenBank/DDBJ databases">
        <title>Microbes associate with the intestines of laboratory mice.</title>
        <authorList>
            <person name="Navarre W."/>
            <person name="Wong E."/>
            <person name="Huang K."/>
            <person name="Tropini C."/>
            <person name="Ng K."/>
            <person name="Yu B."/>
        </authorList>
    </citation>
    <scope>NUCLEOTIDE SEQUENCE [LARGE SCALE GENOMIC DNA]</scope>
    <source>
        <strain evidence="1 2">NM62_B4-13</strain>
    </source>
</reference>
<name>A0A4S2CYU0_STEMA</name>
<comment type="caution">
    <text evidence="1">The sequence shown here is derived from an EMBL/GenBank/DDBJ whole genome shotgun (WGS) entry which is preliminary data.</text>
</comment>
<proteinExistence type="predicted"/>
<dbReference type="AlphaFoldDB" id="A0A4S2CYU0"/>
<protein>
    <submittedName>
        <fullName evidence="1">Uncharacterized protein</fullName>
    </submittedName>
</protein>
<sequence>MTPLQHTAEALRRRGSRTDAIDAHVADLCGVASVAEAQRLLAVLETDADALDWPRDRDYAALALQAAAPTAVPEVARLMLRSALARAQWCAACATSGAEGLARSQHVLELQAALDAQA</sequence>
<evidence type="ECO:0000313" key="1">
    <source>
        <dbReference type="EMBL" id="TGY33825.1"/>
    </source>
</evidence>
<organism evidence="1 2">
    <name type="scientific">Stenotrophomonas maltophilia</name>
    <name type="common">Pseudomonas maltophilia</name>
    <name type="synonym">Xanthomonas maltophilia</name>
    <dbReference type="NCBI Taxonomy" id="40324"/>
    <lineage>
        <taxon>Bacteria</taxon>
        <taxon>Pseudomonadati</taxon>
        <taxon>Pseudomonadota</taxon>
        <taxon>Gammaproteobacteria</taxon>
        <taxon>Lysobacterales</taxon>
        <taxon>Lysobacteraceae</taxon>
        <taxon>Stenotrophomonas</taxon>
        <taxon>Stenotrophomonas maltophilia group</taxon>
    </lineage>
</organism>
<dbReference type="OrthoDB" id="9256081at2"/>